<proteinExistence type="predicted"/>
<dbReference type="Pfam" id="PF07883">
    <property type="entry name" value="Cupin_2"/>
    <property type="match status" value="1"/>
</dbReference>
<gene>
    <name evidence="2" type="ORF">JF888_01390</name>
</gene>
<dbReference type="PANTHER" id="PTHR36440">
    <property type="entry name" value="PUTATIVE (AFU_ORTHOLOGUE AFUA_8G07350)-RELATED"/>
    <property type="match status" value="1"/>
</dbReference>
<dbReference type="EMBL" id="JAEKNQ010000009">
    <property type="protein sequence ID" value="MBJ7601844.1"/>
    <property type="molecule type" value="Genomic_DNA"/>
</dbReference>
<dbReference type="CDD" id="cd02208">
    <property type="entry name" value="cupin_RmlC-like"/>
    <property type="match status" value="1"/>
</dbReference>
<dbReference type="Gene3D" id="2.60.120.10">
    <property type="entry name" value="Jelly Rolls"/>
    <property type="match status" value="1"/>
</dbReference>
<accession>A0A934KAK8</accession>
<protein>
    <submittedName>
        <fullName evidence="2">Cupin domain-containing protein</fullName>
    </submittedName>
</protein>
<dbReference type="RefSeq" id="WP_338176215.1">
    <property type="nucleotide sequence ID" value="NZ_JAEKNQ010000009.1"/>
</dbReference>
<reference evidence="2 3" key="1">
    <citation type="submission" date="2020-10" db="EMBL/GenBank/DDBJ databases">
        <title>Ca. Dormibacterota MAGs.</title>
        <authorList>
            <person name="Montgomery K."/>
        </authorList>
    </citation>
    <scope>NUCLEOTIDE SEQUENCE [LARGE SCALE GENOMIC DNA]</scope>
    <source>
        <strain evidence="2">SC8811_S16_3</strain>
    </source>
</reference>
<dbReference type="InterPro" id="IPR011051">
    <property type="entry name" value="RmlC_Cupin_sf"/>
</dbReference>
<dbReference type="PANTHER" id="PTHR36440:SF1">
    <property type="entry name" value="PUTATIVE (AFU_ORTHOLOGUE AFUA_8G07350)-RELATED"/>
    <property type="match status" value="1"/>
</dbReference>
<evidence type="ECO:0000259" key="1">
    <source>
        <dbReference type="Pfam" id="PF07883"/>
    </source>
</evidence>
<name>A0A934KAK8_9BACT</name>
<feature type="domain" description="Cupin type-2" evidence="1">
    <location>
        <begin position="31"/>
        <end position="94"/>
    </location>
</feature>
<dbReference type="InterPro" id="IPR053146">
    <property type="entry name" value="QDO-like"/>
</dbReference>
<dbReference type="InterPro" id="IPR013096">
    <property type="entry name" value="Cupin_2"/>
</dbReference>
<dbReference type="AlphaFoldDB" id="A0A934KAK8"/>
<sequence>MTQTIVNPITGYTMTFLEATEEFFRFSETGQPDAPAPALHVHPLQEERFQVTRGTVAFVMNDQEVVCQPGEGVAVPAGVPHTFHNAGEGEFEMLGEYRPGLPEKSRRFHEVYFALARAGLTDVKGMPSLWQVAVEMPLFSDHVRLASPPWALQRALLALLRPIARLRGCKPYRLDPSVVC</sequence>
<dbReference type="SUPFAM" id="SSF51182">
    <property type="entry name" value="RmlC-like cupins"/>
    <property type="match status" value="1"/>
</dbReference>
<dbReference type="InterPro" id="IPR014710">
    <property type="entry name" value="RmlC-like_jellyroll"/>
</dbReference>
<evidence type="ECO:0000313" key="3">
    <source>
        <dbReference type="Proteomes" id="UP000620075"/>
    </source>
</evidence>
<evidence type="ECO:0000313" key="2">
    <source>
        <dbReference type="EMBL" id="MBJ7601844.1"/>
    </source>
</evidence>
<dbReference type="Proteomes" id="UP000620075">
    <property type="component" value="Unassembled WGS sequence"/>
</dbReference>
<comment type="caution">
    <text evidence="2">The sequence shown here is derived from an EMBL/GenBank/DDBJ whole genome shotgun (WGS) entry which is preliminary data.</text>
</comment>
<organism evidence="2 3">
    <name type="scientific">Candidatus Dormiibacter inghamiae</name>
    <dbReference type="NCBI Taxonomy" id="3127013"/>
    <lineage>
        <taxon>Bacteria</taxon>
        <taxon>Bacillati</taxon>
        <taxon>Candidatus Dormiibacterota</taxon>
        <taxon>Candidatus Dormibacteria</taxon>
        <taxon>Candidatus Dormibacterales</taxon>
        <taxon>Candidatus Dormibacteraceae</taxon>
        <taxon>Candidatus Dormiibacter</taxon>
    </lineage>
</organism>